<dbReference type="AlphaFoldDB" id="A0A4P9K4Q6"/>
<proteinExistence type="inferred from homology"/>
<evidence type="ECO:0000256" key="1">
    <source>
        <dbReference type="ARBA" id="ARBA00004342"/>
    </source>
</evidence>
<dbReference type="GO" id="GO:0005964">
    <property type="term" value="C:phosphorylase kinase complex"/>
    <property type="evidence" value="ECO:0007669"/>
    <property type="project" value="TreeGrafter"/>
</dbReference>
<keyword evidence="14" id="KW-0378">Hydrolase</keyword>
<dbReference type="Pfam" id="PF00723">
    <property type="entry name" value="Glyco_hydro_15"/>
    <property type="match status" value="1"/>
</dbReference>
<sequence length="1062" mass="120378">MHKDVVPILNQYYQQVADIILARQNPITGLLPASTAITAHGDYTDAWVRDNVYSILAAWGLALAYRKVDDTQGRAFQLEQSVVKLMRGLLISMMKQSPKVEAFKYSQDPMQALHAKYATATGDPVVGDDEWGHLQIDATSIFLLMLAQMTASGLRIIFSLDEVRFIQNLVHYIGRAYRTPDYGIWERGNKINHGIAEVNSSSVGMAKAALEAMDGFNCFGAEGGIGSIIHAIPDEIARARITLESALPSESLSKEVDAATLSVIGFPAFAVEDEDIVNQTLEEVIGKLSGNYGCKRFLRDGHQAANEDAKRLYYEPEEMKQFEHIECEWPLFFTYLFLHFLFTGQAEQASFYRDKLESLLVERNGQKLLPELYVVPLDKIEAERENPGSQIREPNENVPLVWAQSLFILGSLVQDGLLGTADIDPLGRHRNIGKKFGKQVQFCLIAEDEQVQNKLHEYGLVTETLQQLHPIQIQQASSLADAFEWLGCCDSLGLTGRPHRNPRGLTTSCVYEYAGNQFIFQPQFLNRHDFYLTQDNLMLVRRLKMEMGYIHRQWNLPGRPLVVMVVNQSMLSKGGSKALLEFMEECRLGQFGDVPVKLGLLKTFLPTSAKRSLHYLPRPPGENQAFVEQQKPCLILPVNEANHNTDLDIVSMEKWKDDALIAKLIHSDNLREQFFILQILLIRHGADFDLGLKNADGKQCAIKQLLEELYLYAGEQNDWSILRRAAACLGKHDINLEGAVTEILVRKIALSVSRQYSKPSTIRQPMGADEILNIIKEFNGDDQRAQILTQELILNLGLMIRSSEEFFHNLTMIRTGQLLQLLAGHIRYIEEGTSADDALELLMNKAPHEIAQALHYVLEHHADVQEELYQQELMTFDNSDDELSLPKFESNMDPELGNAQDWHHWRKINGSIGRHPDGFYEGVWDIVNQTAGLVIGDQWNPKRRLDHALCSNMTRGEKLFQDMVDHLLNKTPIPEVSRLYYEALMVLGLIMRANPKLRTEDSMFIDVILGHAVRLHWLSQAGNEIIDYQDNRAQAWQEFYYLAPHDVANAVVDAFCFLHKSK</sequence>
<dbReference type="InterPro" id="IPR008734">
    <property type="entry name" value="PHK_A/B_su"/>
</dbReference>
<comment type="pathway">
    <text evidence="2">Glycan biosynthesis; glycogen metabolism.</text>
</comment>
<feature type="domain" description="Phosphorylase b kinase regulatory subunit alpha/beta C-terminal" evidence="13">
    <location>
        <begin position="831"/>
        <end position="1060"/>
    </location>
</feature>
<dbReference type="RefSeq" id="WP_138564606.1">
    <property type="nucleotide sequence ID" value="NZ_CP040602.1"/>
</dbReference>
<keyword evidence="10" id="KW-0449">Lipoprotein</keyword>
<evidence type="ECO:0000256" key="2">
    <source>
        <dbReference type="ARBA" id="ARBA00005131"/>
    </source>
</evidence>
<evidence type="ECO:0000256" key="7">
    <source>
        <dbReference type="ARBA" id="ARBA00022860"/>
    </source>
</evidence>
<evidence type="ECO:0000256" key="10">
    <source>
        <dbReference type="ARBA" id="ARBA00023288"/>
    </source>
</evidence>
<evidence type="ECO:0000259" key="13">
    <source>
        <dbReference type="Pfam" id="PF19292"/>
    </source>
</evidence>
<comment type="similarity">
    <text evidence="3">Belongs to the phosphorylase b kinase regulatory chain family.</text>
</comment>
<dbReference type="GO" id="GO:0005977">
    <property type="term" value="P:glycogen metabolic process"/>
    <property type="evidence" value="ECO:0007669"/>
    <property type="project" value="UniProtKB-UniPathway"/>
</dbReference>
<dbReference type="GO" id="GO:0016787">
    <property type="term" value="F:hydrolase activity"/>
    <property type="evidence" value="ECO:0007669"/>
    <property type="project" value="UniProtKB-KW"/>
</dbReference>
<keyword evidence="15" id="KW-1185">Reference proteome</keyword>
<dbReference type="UniPathway" id="UPA00163"/>
<keyword evidence="11" id="KW-0636">Prenylation</keyword>
<dbReference type="KEGG" id="thig:FE785_04410"/>
<dbReference type="FunFam" id="1.50.10.10:FF:000004">
    <property type="entry name" value="Phosphorylase b kinase regulatory subunit"/>
    <property type="match status" value="1"/>
</dbReference>
<feature type="domain" description="GH15-like" evidence="12">
    <location>
        <begin position="10"/>
        <end position="816"/>
    </location>
</feature>
<dbReference type="InterPro" id="IPR008928">
    <property type="entry name" value="6-hairpin_glycosidase_sf"/>
</dbReference>
<dbReference type="Proteomes" id="UP000304864">
    <property type="component" value="Chromosome"/>
</dbReference>
<dbReference type="PANTHER" id="PTHR10749">
    <property type="entry name" value="PHOSPHORYLASE B KINASE REGULATORY SUBUNIT"/>
    <property type="match status" value="1"/>
</dbReference>
<evidence type="ECO:0000256" key="11">
    <source>
        <dbReference type="ARBA" id="ARBA00023289"/>
    </source>
</evidence>
<keyword evidence="6" id="KW-0321">Glycogen metabolism</keyword>
<evidence type="ECO:0000256" key="4">
    <source>
        <dbReference type="ARBA" id="ARBA00022475"/>
    </source>
</evidence>
<dbReference type="GO" id="GO:0005516">
    <property type="term" value="F:calmodulin binding"/>
    <property type="evidence" value="ECO:0007669"/>
    <property type="project" value="UniProtKB-KW"/>
</dbReference>
<evidence type="ECO:0000256" key="5">
    <source>
        <dbReference type="ARBA" id="ARBA00022553"/>
    </source>
</evidence>
<dbReference type="InterPro" id="IPR012341">
    <property type="entry name" value="6hp_glycosidase-like_sf"/>
</dbReference>
<organism evidence="14 15">
    <name type="scientific">Thiomicrorhabdus sediminis</name>
    <dbReference type="NCBI Taxonomy" id="2580412"/>
    <lineage>
        <taxon>Bacteria</taxon>
        <taxon>Pseudomonadati</taxon>
        <taxon>Pseudomonadota</taxon>
        <taxon>Gammaproteobacteria</taxon>
        <taxon>Thiotrichales</taxon>
        <taxon>Piscirickettsiaceae</taxon>
        <taxon>Thiomicrorhabdus</taxon>
    </lineage>
</organism>
<dbReference type="InterPro" id="IPR045583">
    <property type="entry name" value="KPBA/B_C"/>
</dbReference>
<reference evidence="14 15" key="1">
    <citation type="submission" date="2019-05" db="EMBL/GenBank/DDBJ databases">
        <title>Thiomicrorhabdus sediminis sp. nov, a novel sulfur-oxidizing bacterium isolated from coastal sediment.</title>
        <authorList>
            <person name="Liu X."/>
        </authorList>
    </citation>
    <scope>NUCLEOTIDE SEQUENCE [LARGE SCALE GENOMIC DNA]</scope>
    <source>
        <strain evidence="14 15">G1</strain>
    </source>
</reference>
<evidence type="ECO:0000256" key="3">
    <source>
        <dbReference type="ARBA" id="ARBA00007128"/>
    </source>
</evidence>
<keyword evidence="4" id="KW-1003">Cell membrane</keyword>
<accession>A0A4P9K4Q6</accession>
<keyword evidence="8" id="KW-0472">Membrane</keyword>
<evidence type="ECO:0000313" key="15">
    <source>
        <dbReference type="Proteomes" id="UP000304864"/>
    </source>
</evidence>
<comment type="subcellular location">
    <subcellularLocation>
        <location evidence="1">Cell membrane</location>
        <topology evidence="1">Lipid-anchor</topology>
        <orientation evidence="1">Cytoplasmic side</orientation>
    </subcellularLocation>
</comment>
<keyword evidence="7" id="KW-0112">Calmodulin-binding</keyword>
<keyword evidence="5" id="KW-0597">Phosphoprotein</keyword>
<dbReference type="SUPFAM" id="SSF48208">
    <property type="entry name" value="Six-hairpin glycosidases"/>
    <property type="match status" value="1"/>
</dbReference>
<dbReference type="EMBL" id="CP040602">
    <property type="protein sequence ID" value="QCU89929.1"/>
    <property type="molecule type" value="Genomic_DNA"/>
</dbReference>
<dbReference type="Pfam" id="PF19292">
    <property type="entry name" value="KPBB_C"/>
    <property type="match status" value="1"/>
</dbReference>
<dbReference type="Gene3D" id="1.50.10.10">
    <property type="match status" value="1"/>
</dbReference>
<gene>
    <name evidence="14" type="ORF">FE785_04410</name>
</gene>
<name>A0A4P9K4Q6_9GAMM</name>
<keyword evidence="9" id="KW-0119">Carbohydrate metabolism</keyword>
<evidence type="ECO:0000259" key="12">
    <source>
        <dbReference type="Pfam" id="PF00723"/>
    </source>
</evidence>
<evidence type="ECO:0000256" key="6">
    <source>
        <dbReference type="ARBA" id="ARBA00022600"/>
    </source>
</evidence>
<evidence type="ECO:0000256" key="8">
    <source>
        <dbReference type="ARBA" id="ARBA00023136"/>
    </source>
</evidence>
<dbReference type="InterPro" id="IPR011613">
    <property type="entry name" value="GH15-like"/>
</dbReference>
<dbReference type="GO" id="GO:0005886">
    <property type="term" value="C:plasma membrane"/>
    <property type="evidence" value="ECO:0007669"/>
    <property type="project" value="UniProtKB-SubCell"/>
</dbReference>
<dbReference type="PANTHER" id="PTHR10749:SF8">
    <property type="entry name" value="PHOSPHORYLASE B KINASE REGULATORY SUBUNIT BETA"/>
    <property type="match status" value="1"/>
</dbReference>
<evidence type="ECO:0000313" key="14">
    <source>
        <dbReference type="EMBL" id="QCU89929.1"/>
    </source>
</evidence>
<evidence type="ECO:0000256" key="9">
    <source>
        <dbReference type="ARBA" id="ARBA00023277"/>
    </source>
</evidence>
<protein>
    <submittedName>
        <fullName evidence="14">Glycosyl hydrolase family 15</fullName>
    </submittedName>
</protein>
<dbReference type="OrthoDB" id="6091662at2"/>